<dbReference type="SUPFAM" id="SSF46894">
    <property type="entry name" value="C-terminal effector domain of the bipartite response regulators"/>
    <property type="match status" value="1"/>
</dbReference>
<dbReference type="InterPro" id="IPR011006">
    <property type="entry name" value="CheY-like_superfamily"/>
</dbReference>
<feature type="domain" description="HTH luxR-type" evidence="4">
    <location>
        <begin position="89"/>
        <end position="154"/>
    </location>
</feature>
<keyword evidence="1" id="KW-0805">Transcription regulation</keyword>
<accession>X1E1N2</accession>
<dbReference type="CDD" id="cd06170">
    <property type="entry name" value="LuxR_C_like"/>
    <property type="match status" value="1"/>
</dbReference>
<dbReference type="AlphaFoldDB" id="X1E1N2"/>
<dbReference type="PROSITE" id="PS50110">
    <property type="entry name" value="RESPONSE_REGULATORY"/>
    <property type="match status" value="1"/>
</dbReference>
<organism evidence="6">
    <name type="scientific">marine sediment metagenome</name>
    <dbReference type="NCBI Taxonomy" id="412755"/>
    <lineage>
        <taxon>unclassified sequences</taxon>
        <taxon>metagenomes</taxon>
        <taxon>ecological metagenomes</taxon>
    </lineage>
</organism>
<evidence type="ECO:0000259" key="4">
    <source>
        <dbReference type="PROSITE" id="PS50043"/>
    </source>
</evidence>
<sequence length="158" mass="17676">ATRRIKVSCPNCKVLALTVHNDKQYFFEMLSAGALGYLTKQAAAEELIAAIQAVDVGDVYLQPALARWLLEDYQRLVADYNLTADREKDSKSLEVLSKRERQVLELVAQGLTTPQIAETLGISPKTVARHRERIMNKLDLHSIAELVKFAIQTGLIKI</sequence>
<dbReference type="InterPro" id="IPR000792">
    <property type="entry name" value="Tscrpt_reg_LuxR_C"/>
</dbReference>
<dbReference type="Pfam" id="PF00196">
    <property type="entry name" value="GerE"/>
    <property type="match status" value="1"/>
</dbReference>
<dbReference type="PANTHER" id="PTHR43214">
    <property type="entry name" value="TWO-COMPONENT RESPONSE REGULATOR"/>
    <property type="match status" value="1"/>
</dbReference>
<dbReference type="InterPro" id="IPR016032">
    <property type="entry name" value="Sig_transdc_resp-reg_C-effctor"/>
</dbReference>
<keyword evidence="2" id="KW-0238">DNA-binding</keyword>
<evidence type="ECO:0000259" key="5">
    <source>
        <dbReference type="PROSITE" id="PS50110"/>
    </source>
</evidence>
<dbReference type="InterPro" id="IPR039420">
    <property type="entry name" value="WalR-like"/>
</dbReference>
<dbReference type="PROSITE" id="PS50043">
    <property type="entry name" value="HTH_LUXR_2"/>
    <property type="match status" value="1"/>
</dbReference>
<evidence type="ECO:0008006" key="7">
    <source>
        <dbReference type="Google" id="ProtNLM"/>
    </source>
</evidence>
<dbReference type="PROSITE" id="PS00622">
    <property type="entry name" value="HTH_LUXR_1"/>
    <property type="match status" value="1"/>
</dbReference>
<dbReference type="GO" id="GO:0003677">
    <property type="term" value="F:DNA binding"/>
    <property type="evidence" value="ECO:0007669"/>
    <property type="project" value="UniProtKB-KW"/>
</dbReference>
<evidence type="ECO:0000256" key="1">
    <source>
        <dbReference type="ARBA" id="ARBA00023015"/>
    </source>
</evidence>
<evidence type="ECO:0000313" key="6">
    <source>
        <dbReference type="EMBL" id="GAH11074.1"/>
    </source>
</evidence>
<keyword evidence="3" id="KW-0804">Transcription</keyword>
<evidence type="ECO:0000256" key="3">
    <source>
        <dbReference type="ARBA" id="ARBA00023163"/>
    </source>
</evidence>
<gene>
    <name evidence="6" type="ORF">S01H4_59766</name>
</gene>
<reference evidence="6" key="1">
    <citation type="journal article" date="2014" name="Front. Microbiol.">
        <title>High frequency of phylogenetically diverse reductive dehalogenase-homologous genes in deep subseafloor sedimentary metagenomes.</title>
        <authorList>
            <person name="Kawai M."/>
            <person name="Futagami T."/>
            <person name="Toyoda A."/>
            <person name="Takaki Y."/>
            <person name="Nishi S."/>
            <person name="Hori S."/>
            <person name="Arai W."/>
            <person name="Tsubouchi T."/>
            <person name="Morono Y."/>
            <person name="Uchiyama I."/>
            <person name="Ito T."/>
            <person name="Fujiyama A."/>
            <person name="Inagaki F."/>
            <person name="Takami H."/>
        </authorList>
    </citation>
    <scope>NUCLEOTIDE SEQUENCE</scope>
    <source>
        <strain evidence="6">Expedition CK06-06</strain>
    </source>
</reference>
<dbReference type="GO" id="GO:0006355">
    <property type="term" value="P:regulation of DNA-templated transcription"/>
    <property type="evidence" value="ECO:0007669"/>
    <property type="project" value="InterPro"/>
</dbReference>
<dbReference type="InterPro" id="IPR001789">
    <property type="entry name" value="Sig_transdc_resp-reg_receiver"/>
</dbReference>
<name>X1E1N2_9ZZZZ</name>
<feature type="non-terminal residue" evidence="6">
    <location>
        <position position="1"/>
    </location>
</feature>
<dbReference type="Gene3D" id="3.40.50.2300">
    <property type="match status" value="1"/>
</dbReference>
<dbReference type="SMART" id="SM00421">
    <property type="entry name" value="HTH_LUXR"/>
    <property type="match status" value="1"/>
</dbReference>
<dbReference type="SUPFAM" id="SSF52172">
    <property type="entry name" value="CheY-like"/>
    <property type="match status" value="1"/>
</dbReference>
<comment type="caution">
    <text evidence="6">The sequence shown here is derived from an EMBL/GenBank/DDBJ whole genome shotgun (WGS) entry which is preliminary data.</text>
</comment>
<dbReference type="EMBL" id="BART01035112">
    <property type="protein sequence ID" value="GAH11074.1"/>
    <property type="molecule type" value="Genomic_DNA"/>
</dbReference>
<dbReference type="PANTHER" id="PTHR43214:SF41">
    <property type="entry name" value="NITRATE_NITRITE RESPONSE REGULATOR PROTEIN NARP"/>
    <property type="match status" value="1"/>
</dbReference>
<feature type="domain" description="Response regulatory" evidence="5">
    <location>
        <begin position="1"/>
        <end position="55"/>
    </location>
</feature>
<proteinExistence type="predicted"/>
<evidence type="ECO:0000256" key="2">
    <source>
        <dbReference type="ARBA" id="ARBA00023125"/>
    </source>
</evidence>
<dbReference type="GO" id="GO:0000160">
    <property type="term" value="P:phosphorelay signal transduction system"/>
    <property type="evidence" value="ECO:0007669"/>
    <property type="project" value="InterPro"/>
</dbReference>
<dbReference type="Pfam" id="PF00072">
    <property type="entry name" value="Response_reg"/>
    <property type="match status" value="1"/>
</dbReference>
<dbReference type="PRINTS" id="PR00038">
    <property type="entry name" value="HTHLUXR"/>
</dbReference>
<protein>
    <recommendedName>
        <fullName evidence="7">HTH luxR-type domain-containing protein</fullName>
    </recommendedName>
</protein>